<organism evidence="7 8">
    <name type="scientific">Candidatus Woykebacteria bacterium RBG_19FT_COMBO_43_10</name>
    <dbReference type="NCBI Taxonomy" id="1802598"/>
    <lineage>
        <taxon>Bacteria</taxon>
        <taxon>Candidatus Woykeibacteriota</taxon>
    </lineage>
</organism>
<keyword evidence="3 5" id="KW-1133">Transmembrane helix</keyword>
<dbReference type="Proteomes" id="UP000176645">
    <property type="component" value="Unassembled WGS sequence"/>
</dbReference>
<dbReference type="EMBL" id="MHCU01000071">
    <property type="protein sequence ID" value="OGY26352.1"/>
    <property type="molecule type" value="Genomic_DNA"/>
</dbReference>
<reference evidence="7 8" key="1">
    <citation type="journal article" date="2016" name="Nat. Commun.">
        <title>Thousands of microbial genomes shed light on interconnected biogeochemical processes in an aquifer system.</title>
        <authorList>
            <person name="Anantharaman K."/>
            <person name="Brown C.T."/>
            <person name="Hug L.A."/>
            <person name="Sharon I."/>
            <person name="Castelle C.J."/>
            <person name="Probst A.J."/>
            <person name="Thomas B.C."/>
            <person name="Singh A."/>
            <person name="Wilkins M.J."/>
            <person name="Karaoz U."/>
            <person name="Brodie E.L."/>
            <person name="Williams K.H."/>
            <person name="Hubbard S.S."/>
            <person name="Banfield J.F."/>
        </authorList>
    </citation>
    <scope>NUCLEOTIDE SEQUENCE [LARGE SCALE GENOMIC DNA]</scope>
</reference>
<dbReference type="AlphaFoldDB" id="A0A1G1WF61"/>
<comment type="subcellular location">
    <subcellularLocation>
        <location evidence="1">Membrane</location>
        <topology evidence="1">Multi-pass membrane protein</topology>
    </subcellularLocation>
</comment>
<keyword evidence="2 5" id="KW-0812">Transmembrane</keyword>
<feature type="transmembrane region" description="Helical" evidence="5">
    <location>
        <begin position="431"/>
        <end position="450"/>
    </location>
</feature>
<evidence type="ECO:0000313" key="8">
    <source>
        <dbReference type="Proteomes" id="UP000176645"/>
    </source>
</evidence>
<feature type="domain" description="O-antigen ligase-related" evidence="6">
    <location>
        <begin position="248"/>
        <end position="411"/>
    </location>
</feature>
<comment type="caution">
    <text evidence="7">The sequence shown here is derived from an EMBL/GenBank/DDBJ whole genome shotgun (WGS) entry which is preliminary data.</text>
</comment>
<sequence length="480" mass="53624">MNNIKDYLNKLKMPQNSAITVIYLLLLISVISKSLFLSLILTLLLVVTLVVYRNSVLGFYLGVFSLSFDQFFVPTTFSLKLHMLVFLATFLALVYGGIQSRKTPKLPPKILTVPLLLLFIFSVASYFFAVDKTLTIRFLGALIYGFAVFALTYIFADNKERVVKTALALGGGLIVSSAVAIYQFAAFYFGVDFYRKINILNPGNFARPKGIFDHPNFLANFFLVSLPIFVSQVLGEKTKSRVKTSLISIGLAVLIVTFSRAAYGAFIVSLAIIFYFMFRETQFSTVAKKLISMMLGTSIVVGFLLFIIGPLQPDFVPIGGARDRSQEKLLAERISSSIDPEAVTNLERLQIWTAGVYMLEDHWLTGIGLENFKIRYKDYKLPEAERTEVVAHNSYFQLLIETGVFGFLSFVWFWLALATGALKKIFGSKDIVTKSLLVGALAALVGVSLQNLTNSVFYYAHTWFLYGFVAALARPDTIKK</sequence>
<feature type="transmembrane region" description="Helical" evidence="5">
    <location>
        <begin position="246"/>
        <end position="278"/>
    </location>
</feature>
<feature type="transmembrane region" description="Helical" evidence="5">
    <location>
        <begin position="290"/>
        <end position="308"/>
    </location>
</feature>
<proteinExistence type="predicted"/>
<evidence type="ECO:0000256" key="1">
    <source>
        <dbReference type="ARBA" id="ARBA00004141"/>
    </source>
</evidence>
<evidence type="ECO:0000259" key="6">
    <source>
        <dbReference type="Pfam" id="PF04932"/>
    </source>
</evidence>
<evidence type="ECO:0000256" key="3">
    <source>
        <dbReference type="ARBA" id="ARBA00022989"/>
    </source>
</evidence>
<dbReference type="PANTHER" id="PTHR37422:SF13">
    <property type="entry name" value="LIPOPOLYSACCHARIDE BIOSYNTHESIS PROTEIN PA4999-RELATED"/>
    <property type="match status" value="1"/>
</dbReference>
<feature type="transmembrane region" description="Helical" evidence="5">
    <location>
        <begin position="217"/>
        <end position="234"/>
    </location>
</feature>
<dbReference type="InterPro" id="IPR007016">
    <property type="entry name" value="O-antigen_ligase-rel_domated"/>
</dbReference>
<accession>A0A1G1WF61</accession>
<feature type="transmembrane region" description="Helical" evidence="5">
    <location>
        <begin position="21"/>
        <end position="51"/>
    </location>
</feature>
<evidence type="ECO:0000256" key="4">
    <source>
        <dbReference type="ARBA" id="ARBA00023136"/>
    </source>
</evidence>
<feature type="transmembrane region" description="Helical" evidence="5">
    <location>
        <begin position="136"/>
        <end position="156"/>
    </location>
</feature>
<evidence type="ECO:0000313" key="7">
    <source>
        <dbReference type="EMBL" id="OGY26352.1"/>
    </source>
</evidence>
<evidence type="ECO:0000256" key="5">
    <source>
        <dbReference type="SAM" id="Phobius"/>
    </source>
</evidence>
<name>A0A1G1WF61_9BACT</name>
<gene>
    <name evidence="7" type="ORF">A2Z42_03430</name>
</gene>
<keyword evidence="4 5" id="KW-0472">Membrane</keyword>
<dbReference type="GO" id="GO:0016020">
    <property type="term" value="C:membrane"/>
    <property type="evidence" value="ECO:0007669"/>
    <property type="project" value="UniProtKB-SubCell"/>
</dbReference>
<dbReference type="PANTHER" id="PTHR37422">
    <property type="entry name" value="TEICHURONIC ACID BIOSYNTHESIS PROTEIN TUAE"/>
    <property type="match status" value="1"/>
</dbReference>
<dbReference type="Pfam" id="PF04932">
    <property type="entry name" value="Wzy_C"/>
    <property type="match status" value="1"/>
</dbReference>
<feature type="transmembrane region" description="Helical" evidence="5">
    <location>
        <begin position="81"/>
        <end position="98"/>
    </location>
</feature>
<feature type="transmembrane region" description="Helical" evidence="5">
    <location>
        <begin position="110"/>
        <end position="129"/>
    </location>
</feature>
<dbReference type="InterPro" id="IPR051533">
    <property type="entry name" value="WaaL-like"/>
</dbReference>
<protein>
    <recommendedName>
        <fullName evidence="6">O-antigen ligase-related domain-containing protein</fullName>
    </recommendedName>
</protein>
<feature type="transmembrane region" description="Helical" evidence="5">
    <location>
        <begin position="168"/>
        <end position="191"/>
    </location>
</feature>
<evidence type="ECO:0000256" key="2">
    <source>
        <dbReference type="ARBA" id="ARBA00022692"/>
    </source>
</evidence>
<feature type="transmembrane region" description="Helical" evidence="5">
    <location>
        <begin position="395"/>
        <end position="419"/>
    </location>
</feature>
<feature type="transmembrane region" description="Helical" evidence="5">
    <location>
        <begin position="456"/>
        <end position="473"/>
    </location>
</feature>